<sequence>MPKSGTRTPDLPPPPKRSAQTSQSPSSVSGLRRGLGRVGDERTTRHKSKDQNQKGGERRKTNGSDGEEEEMERGMKKDFKNINNNGKKTNNKEKNKRAKRERSIEAQRHPRSSN</sequence>
<organism evidence="2 3">
    <name type="scientific">Eleginops maclovinus</name>
    <name type="common">Patagonian blennie</name>
    <name type="synonym">Eleginus maclovinus</name>
    <dbReference type="NCBI Taxonomy" id="56733"/>
    <lineage>
        <taxon>Eukaryota</taxon>
        <taxon>Metazoa</taxon>
        <taxon>Chordata</taxon>
        <taxon>Craniata</taxon>
        <taxon>Vertebrata</taxon>
        <taxon>Euteleostomi</taxon>
        <taxon>Actinopterygii</taxon>
        <taxon>Neopterygii</taxon>
        <taxon>Teleostei</taxon>
        <taxon>Neoteleostei</taxon>
        <taxon>Acanthomorphata</taxon>
        <taxon>Eupercaria</taxon>
        <taxon>Perciformes</taxon>
        <taxon>Notothenioidei</taxon>
        <taxon>Eleginopidae</taxon>
        <taxon>Eleginops</taxon>
    </lineage>
</organism>
<reference evidence="2 3" key="1">
    <citation type="journal article" date="2023" name="Genes (Basel)">
        <title>Chromosome-Level Genome Assembly and Circadian Gene Repertoire of the Patagonia Blennie Eleginops maclovinus-The Closest Ancestral Proxy of Antarctic Cryonotothenioids.</title>
        <authorList>
            <person name="Cheng C.C."/>
            <person name="Rivera-Colon A.G."/>
            <person name="Minhas B.F."/>
            <person name="Wilson L."/>
            <person name="Rayamajhi N."/>
            <person name="Vargas-Chacoff L."/>
            <person name="Catchen J.M."/>
        </authorList>
    </citation>
    <scope>NUCLEOTIDE SEQUENCE [LARGE SCALE GENOMIC DNA]</scope>
    <source>
        <strain evidence="2">JMC-PN-2008</strain>
    </source>
</reference>
<name>A0AAN7Y1C1_ELEMC</name>
<protein>
    <submittedName>
        <fullName evidence="2">Uncharacterized protein</fullName>
    </submittedName>
</protein>
<comment type="caution">
    <text evidence="2">The sequence shown here is derived from an EMBL/GenBank/DDBJ whole genome shotgun (WGS) entry which is preliminary data.</text>
</comment>
<evidence type="ECO:0000313" key="2">
    <source>
        <dbReference type="EMBL" id="KAK5871177.1"/>
    </source>
</evidence>
<keyword evidence="3" id="KW-1185">Reference proteome</keyword>
<dbReference type="AlphaFoldDB" id="A0AAN7Y1C1"/>
<gene>
    <name evidence="2" type="ORF">PBY51_004071</name>
</gene>
<feature type="compositionally biased region" description="Low complexity" evidence="1">
    <location>
        <begin position="18"/>
        <end position="32"/>
    </location>
</feature>
<dbReference type="Proteomes" id="UP001346869">
    <property type="component" value="Unassembled WGS sequence"/>
</dbReference>
<reference evidence="2 3" key="2">
    <citation type="journal article" date="2023" name="Mol. Biol. Evol.">
        <title>Genomics of Secondarily Temperate Adaptation in the Only Non-Antarctic Icefish.</title>
        <authorList>
            <person name="Rivera-Colon A.G."/>
            <person name="Rayamajhi N."/>
            <person name="Minhas B.F."/>
            <person name="Madrigal G."/>
            <person name="Bilyk K.T."/>
            <person name="Yoon V."/>
            <person name="Hune M."/>
            <person name="Gregory S."/>
            <person name="Cheng C.H.C."/>
            <person name="Catchen J.M."/>
        </authorList>
    </citation>
    <scope>NUCLEOTIDE SEQUENCE [LARGE SCALE GENOMIC DNA]</scope>
    <source>
        <strain evidence="2">JMC-PN-2008</strain>
    </source>
</reference>
<evidence type="ECO:0000256" key="1">
    <source>
        <dbReference type="SAM" id="MobiDB-lite"/>
    </source>
</evidence>
<feature type="region of interest" description="Disordered" evidence="1">
    <location>
        <begin position="1"/>
        <end position="114"/>
    </location>
</feature>
<dbReference type="EMBL" id="JAUZQC010000005">
    <property type="protein sequence ID" value="KAK5871177.1"/>
    <property type="molecule type" value="Genomic_DNA"/>
</dbReference>
<proteinExistence type="predicted"/>
<evidence type="ECO:0000313" key="3">
    <source>
        <dbReference type="Proteomes" id="UP001346869"/>
    </source>
</evidence>
<accession>A0AAN7Y1C1</accession>
<feature type="compositionally biased region" description="Basic and acidic residues" evidence="1">
    <location>
        <begin position="38"/>
        <end position="62"/>
    </location>
</feature>